<accession>A0A2S6N9L2</accession>
<dbReference type="AlphaFoldDB" id="A0A2S6N9L2"/>
<proteinExistence type="predicted"/>
<dbReference type="Proteomes" id="UP000239089">
    <property type="component" value="Unassembled WGS sequence"/>
</dbReference>
<reference evidence="2 3" key="1">
    <citation type="journal article" date="2018" name="Arch. Microbiol.">
        <title>New insights into the metabolic potential of the phototrophic purple bacterium Rhodopila globiformis DSM 161(T) from its draft genome sequence and evidence for a vanadium-dependent nitrogenase.</title>
        <authorList>
            <person name="Imhoff J.F."/>
            <person name="Rahn T."/>
            <person name="Kunzel S."/>
            <person name="Neulinger S.C."/>
        </authorList>
    </citation>
    <scope>NUCLEOTIDE SEQUENCE [LARGE SCALE GENOMIC DNA]</scope>
    <source>
        <strain evidence="2 3">DSM 16996</strain>
    </source>
</reference>
<keyword evidence="3" id="KW-1185">Reference proteome</keyword>
<comment type="caution">
    <text evidence="2">The sequence shown here is derived from an EMBL/GenBank/DDBJ whole genome shotgun (WGS) entry which is preliminary data.</text>
</comment>
<name>A0A2S6N9L2_9HYPH</name>
<dbReference type="EMBL" id="NHSJ01000060">
    <property type="protein sequence ID" value="PPQ31305.1"/>
    <property type="molecule type" value="Genomic_DNA"/>
</dbReference>
<protein>
    <submittedName>
        <fullName evidence="2">Uncharacterized protein</fullName>
    </submittedName>
</protein>
<sequence length="111" mass="11792">MKVSDDEMRALNITLDPFHPEWNYVIAPRKKTAPVSAAFISSRRLSRSVTLSSGSGVLDGATHAIMVSIHTPPPTRRAVFNQHGHPVPSQLTARPVGGENGHTVGGSISTG</sequence>
<evidence type="ECO:0000313" key="3">
    <source>
        <dbReference type="Proteomes" id="UP000239089"/>
    </source>
</evidence>
<gene>
    <name evidence="2" type="ORF">CCR94_09650</name>
</gene>
<evidence type="ECO:0000313" key="2">
    <source>
        <dbReference type="EMBL" id="PPQ31305.1"/>
    </source>
</evidence>
<organism evidence="2 3">
    <name type="scientific">Rhodoblastus sphagnicola</name>
    <dbReference type="NCBI Taxonomy" id="333368"/>
    <lineage>
        <taxon>Bacteria</taxon>
        <taxon>Pseudomonadati</taxon>
        <taxon>Pseudomonadota</taxon>
        <taxon>Alphaproteobacteria</taxon>
        <taxon>Hyphomicrobiales</taxon>
        <taxon>Rhodoblastaceae</taxon>
        <taxon>Rhodoblastus</taxon>
    </lineage>
</organism>
<feature type="region of interest" description="Disordered" evidence="1">
    <location>
        <begin position="83"/>
        <end position="111"/>
    </location>
</feature>
<evidence type="ECO:0000256" key="1">
    <source>
        <dbReference type="SAM" id="MobiDB-lite"/>
    </source>
</evidence>